<dbReference type="GO" id="GO:0019433">
    <property type="term" value="P:triglyceride catabolic process"/>
    <property type="evidence" value="ECO:0007669"/>
    <property type="project" value="TreeGrafter"/>
</dbReference>
<evidence type="ECO:0000256" key="3">
    <source>
        <dbReference type="ARBA" id="ARBA00023002"/>
    </source>
</evidence>
<accession>A0A0C3D3X2</accession>
<dbReference type="GO" id="GO:0005783">
    <property type="term" value="C:endoplasmic reticulum"/>
    <property type="evidence" value="ECO:0007669"/>
    <property type="project" value="TreeGrafter"/>
</dbReference>
<dbReference type="GO" id="GO:0004806">
    <property type="term" value="F:triacylglycerol lipase activity"/>
    <property type="evidence" value="ECO:0007669"/>
    <property type="project" value="TreeGrafter"/>
</dbReference>
<dbReference type="GO" id="GO:0006654">
    <property type="term" value="P:phosphatidic acid biosynthetic process"/>
    <property type="evidence" value="ECO:0007669"/>
    <property type="project" value="TreeGrafter"/>
</dbReference>
<keyword evidence="6" id="KW-1185">Reference proteome</keyword>
<evidence type="ECO:0000313" key="5">
    <source>
        <dbReference type="EMBL" id="KIM96607.1"/>
    </source>
</evidence>
<dbReference type="CDD" id="cd05374">
    <property type="entry name" value="17beta-HSD-like_SDR_c"/>
    <property type="match status" value="1"/>
</dbReference>
<comment type="similarity">
    <text evidence="1 4">Belongs to the short-chain dehydrogenases/reductases (SDR) family.</text>
</comment>
<keyword evidence="2" id="KW-0521">NADP</keyword>
<dbReference type="STRING" id="913774.A0A0C3D3X2"/>
<dbReference type="PRINTS" id="PR00081">
    <property type="entry name" value="GDHRDH"/>
</dbReference>
<dbReference type="OrthoDB" id="2102561at2759"/>
<dbReference type="InParanoid" id="A0A0C3D3X2"/>
<dbReference type="GO" id="GO:0000140">
    <property type="term" value="F:acylglycerone-phosphate reductase (NADP+) activity"/>
    <property type="evidence" value="ECO:0007669"/>
    <property type="project" value="TreeGrafter"/>
</dbReference>
<dbReference type="FunFam" id="3.40.50.720:FF:000261">
    <property type="entry name" value="NADPH-dependent 1-acyldihydroxyacetone phosphate reductase"/>
    <property type="match status" value="1"/>
</dbReference>
<dbReference type="GO" id="GO:0005811">
    <property type="term" value="C:lipid droplet"/>
    <property type="evidence" value="ECO:0007669"/>
    <property type="project" value="TreeGrafter"/>
</dbReference>
<dbReference type="Gene3D" id="3.40.50.720">
    <property type="entry name" value="NAD(P)-binding Rossmann-like Domain"/>
    <property type="match status" value="1"/>
</dbReference>
<dbReference type="PANTHER" id="PTHR44169">
    <property type="entry name" value="NADPH-DEPENDENT 1-ACYLDIHYDROXYACETONE PHOSPHATE REDUCTASE"/>
    <property type="match status" value="1"/>
</dbReference>
<keyword evidence="3" id="KW-0560">Oxidoreductase</keyword>
<dbReference type="PANTHER" id="PTHR44169:SF6">
    <property type="entry name" value="NADPH-DEPENDENT 1-ACYLDIHYDROXYACETONE PHOSPHATE REDUCTASE"/>
    <property type="match status" value="1"/>
</dbReference>
<dbReference type="FunCoup" id="A0A0C3D3X2">
    <property type="interactions" value="329"/>
</dbReference>
<evidence type="ECO:0000256" key="1">
    <source>
        <dbReference type="ARBA" id="ARBA00006484"/>
    </source>
</evidence>
<reference evidence="5 6" key="1">
    <citation type="submission" date="2014-04" db="EMBL/GenBank/DDBJ databases">
        <authorList>
            <consortium name="DOE Joint Genome Institute"/>
            <person name="Kuo A."/>
            <person name="Martino E."/>
            <person name="Perotto S."/>
            <person name="Kohler A."/>
            <person name="Nagy L.G."/>
            <person name="Floudas D."/>
            <person name="Copeland A."/>
            <person name="Barry K.W."/>
            <person name="Cichocki N."/>
            <person name="Veneault-Fourrey C."/>
            <person name="LaButti K."/>
            <person name="Lindquist E.A."/>
            <person name="Lipzen A."/>
            <person name="Lundell T."/>
            <person name="Morin E."/>
            <person name="Murat C."/>
            <person name="Sun H."/>
            <person name="Tunlid A."/>
            <person name="Henrissat B."/>
            <person name="Grigoriev I.V."/>
            <person name="Hibbett D.S."/>
            <person name="Martin F."/>
            <person name="Nordberg H.P."/>
            <person name="Cantor M.N."/>
            <person name="Hua S.X."/>
        </authorList>
    </citation>
    <scope>NUCLEOTIDE SEQUENCE [LARGE SCALE GENOMIC DNA]</scope>
    <source>
        <strain evidence="5 6">Zn</strain>
    </source>
</reference>
<evidence type="ECO:0000256" key="2">
    <source>
        <dbReference type="ARBA" id="ARBA00022857"/>
    </source>
</evidence>
<evidence type="ECO:0000313" key="6">
    <source>
        <dbReference type="Proteomes" id="UP000054321"/>
    </source>
</evidence>
<dbReference type="SUPFAM" id="SSF51735">
    <property type="entry name" value="NAD(P)-binding Rossmann-fold domains"/>
    <property type="match status" value="1"/>
</dbReference>
<name>A0A0C3D3X2_OIDMZ</name>
<dbReference type="HOGENOM" id="CLU_010194_2_9_1"/>
<dbReference type="InterPro" id="IPR036291">
    <property type="entry name" value="NAD(P)-bd_dom_sf"/>
</dbReference>
<organism evidence="5 6">
    <name type="scientific">Oidiodendron maius (strain Zn)</name>
    <dbReference type="NCBI Taxonomy" id="913774"/>
    <lineage>
        <taxon>Eukaryota</taxon>
        <taxon>Fungi</taxon>
        <taxon>Dikarya</taxon>
        <taxon>Ascomycota</taxon>
        <taxon>Pezizomycotina</taxon>
        <taxon>Leotiomycetes</taxon>
        <taxon>Leotiomycetes incertae sedis</taxon>
        <taxon>Myxotrichaceae</taxon>
        <taxon>Oidiodendron</taxon>
    </lineage>
</organism>
<dbReference type="InterPro" id="IPR002347">
    <property type="entry name" value="SDR_fam"/>
</dbReference>
<gene>
    <name evidence="5" type="ORF">OIDMADRAFT_205296</name>
</gene>
<dbReference type="Proteomes" id="UP000054321">
    <property type="component" value="Unassembled WGS sequence"/>
</dbReference>
<dbReference type="Pfam" id="PF00106">
    <property type="entry name" value="adh_short"/>
    <property type="match status" value="1"/>
</dbReference>
<dbReference type="PRINTS" id="PR00080">
    <property type="entry name" value="SDRFAMILY"/>
</dbReference>
<protein>
    <submittedName>
        <fullName evidence="5">Uncharacterized protein</fullName>
    </submittedName>
</protein>
<evidence type="ECO:0000256" key="4">
    <source>
        <dbReference type="RuleBase" id="RU000363"/>
    </source>
</evidence>
<dbReference type="PROSITE" id="PS00061">
    <property type="entry name" value="ADH_SHORT"/>
    <property type="match status" value="1"/>
</dbReference>
<dbReference type="InterPro" id="IPR020904">
    <property type="entry name" value="Sc_DH/Rdtase_CS"/>
</dbReference>
<sequence length="285" mass="31886">MVDTRQSVLITGCAPGGIGHSLACNFHEKGLRVFATARNAAVLEDLADRGIETFSLDVTSLKDIRQIWETIDRLTGGKLDILVNNAGKNCTVPALDVSDEDIESTFETNIFSIIKIVRELGPFIIRARGKIVNIGSITAVTPYVFGSVYNATKGALQAYSNTLRLELAPFGVQVILVVTGGVQSRIARTERILPEDSLYLPISAEYRRRVTHSQEGAMSNEAYAASVVKQVLKKQPPRWLWQGNRAWIIWFLDRFFFRDVWDWVFPRMFGLARLRKILADGKKGQ</sequence>
<dbReference type="AlphaFoldDB" id="A0A0C3D3X2"/>
<reference evidence="6" key="2">
    <citation type="submission" date="2015-01" db="EMBL/GenBank/DDBJ databases">
        <title>Evolutionary Origins and Diversification of the Mycorrhizal Mutualists.</title>
        <authorList>
            <consortium name="DOE Joint Genome Institute"/>
            <consortium name="Mycorrhizal Genomics Consortium"/>
            <person name="Kohler A."/>
            <person name="Kuo A."/>
            <person name="Nagy L.G."/>
            <person name="Floudas D."/>
            <person name="Copeland A."/>
            <person name="Barry K.W."/>
            <person name="Cichocki N."/>
            <person name="Veneault-Fourrey C."/>
            <person name="LaButti K."/>
            <person name="Lindquist E.A."/>
            <person name="Lipzen A."/>
            <person name="Lundell T."/>
            <person name="Morin E."/>
            <person name="Murat C."/>
            <person name="Riley R."/>
            <person name="Ohm R."/>
            <person name="Sun H."/>
            <person name="Tunlid A."/>
            <person name="Henrissat B."/>
            <person name="Grigoriev I.V."/>
            <person name="Hibbett D.S."/>
            <person name="Martin F."/>
        </authorList>
    </citation>
    <scope>NUCLEOTIDE SEQUENCE [LARGE SCALE GENOMIC DNA]</scope>
    <source>
        <strain evidence="6">Zn</strain>
    </source>
</reference>
<dbReference type="EMBL" id="KN832884">
    <property type="protein sequence ID" value="KIM96607.1"/>
    <property type="molecule type" value="Genomic_DNA"/>
</dbReference>
<proteinExistence type="inferred from homology"/>